<evidence type="ECO:0000256" key="1">
    <source>
        <dbReference type="SAM" id="MobiDB-lite"/>
    </source>
</evidence>
<reference evidence="4" key="1">
    <citation type="journal article" date="2019" name="Int. J. Syst. Evol. Microbiol.">
        <title>The Global Catalogue of Microorganisms (GCM) 10K type strain sequencing project: providing services to taxonomists for standard genome sequencing and annotation.</title>
        <authorList>
            <consortium name="The Broad Institute Genomics Platform"/>
            <consortium name="The Broad Institute Genome Sequencing Center for Infectious Disease"/>
            <person name="Wu L."/>
            <person name="Ma J."/>
        </authorList>
    </citation>
    <scope>NUCLEOTIDE SEQUENCE [LARGE SCALE GENOMIC DNA]</scope>
    <source>
        <strain evidence="4">CCM 7282</strain>
    </source>
</reference>
<evidence type="ECO:0000313" key="4">
    <source>
        <dbReference type="Proteomes" id="UP000619534"/>
    </source>
</evidence>
<proteinExistence type="predicted"/>
<accession>A0ABQ1PM94</accession>
<name>A0ABQ1PM94_9BACI</name>
<organism evidence="3 4">
    <name type="scientific">Thalassobacillus devorans</name>
    <dbReference type="NCBI Taxonomy" id="279813"/>
    <lineage>
        <taxon>Bacteria</taxon>
        <taxon>Bacillati</taxon>
        <taxon>Bacillota</taxon>
        <taxon>Bacilli</taxon>
        <taxon>Bacillales</taxon>
        <taxon>Bacillaceae</taxon>
        <taxon>Thalassobacillus</taxon>
    </lineage>
</organism>
<evidence type="ECO:0000313" key="3">
    <source>
        <dbReference type="EMBL" id="GGC99274.1"/>
    </source>
</evidence>
<protein>
    <recommendedName>
        <fullName evidence="2">DUF4367 domain-containing protein</fullName>
    </recommendedName>
</protein>
<sequence>MDSLSFDPQVPTEIPFEPSDIQVDTPEIGQGKMLAIQYTSEGNESFLFRAINENENALDFTTEDIEISESQQGRYGKNGDLKTLRWENDEVNYEVFANDDMSKNQLLEIARNTEPLE</sequence>
<feature type="region of interest" description="Disordered" evidence="1">
    <location>
        <begin position="1"/>
        <end position="23"/>
    </location>
</feature>
<keyword evidence="4" id="KW-1185">Reference proteome</keyword>
<dbReference type="InterPro" id="IPR025377">
    <property type="entry name" value="DUF4367"/>
</dbReference>
<evidence type="ECO:0000259" key="2">
    <source>
        <dbReference type="Pfam" id="PF14285"/>
    </source>
</evidence>
<comment type="caution">
    <text evidence="3">The sequence shown here is derived from an EMBL/GenBank/DDBJ whole genome shotgun (WGS) entry which is preliminary data.</text>
</comment>
<feature type="domain" description="DUF4367" evidence="2">
    <location>
        <begin position="29"/>
        <end position="112"/>
    </location>
</feature>
<dbReference type="Proteomes" id="UP000619534">
    <property type="component" value="Unassembled WGS sequence"/>
</dbReference>
<dbReference type="EMBL" id="BMCJ01000006">
    <property type="protein sequence ID" value="GGC99274.1"/>
    <property type="molecule type" value="Genomic_DNA"/>
</dbReference>
<gene>
    <name evidence="3" type="ORF">GCM10007216_32550</name>
</gene>
<dbReference type="Pfam" id="PF14285">
    <property type="entry name" value="DUF4367"/>
    <property type="match status" value="1"/>
</dbReference>